<protein>
    <submittedName>
        <fullName evidence="3">Glycosyl transferase group 1</fullName>
    </submittedName>
</protein>
<dbReference type="RefSeq" id="WP_013429118.1">
    <property type="nucleotide sequence ID" value="NC_014720.1"/>
</dbReference>
<dbReference type="Gene3D" id="3.40.50.2000">
    <property type="entry name" value="Glycogen Phosphorylase B"/>
    <property type="match status" value="2"/>
</dbReference>
<dbReference type="KEGG" id="ckn:Calkro_0044"/>
<dbReference type="InterPro" id="IPR001296">
    <property type="entry name" value="Glyco_trans_1"/>
</dbReference>
<keyword evidence="4" id="KW-1185">Reference proteome</keyword>
<organism evidence="3 4">
    <name type="scientific">Caldicellulosiruptor kronotskyensis (strain DSM 18902 / VKM B-2412 / 2002)</name>
    <dbReference type="NCBI Taxonomy" id="632348"/>
    <lineage>
        <taxon>Bacteria</taxon>
        <taxon>Bacillati</taxon>
        <taxon>Bacillota</taxon>
        <taxon>Bacillota incertae sedis</taxon>
        <taxon>Caldicellulosiruptorales</taxon>
        <taxon>Caldicellulosiruptoraceae</taxon>
        <taxon>Caldicellulosiruptor</taxon>
    </lineage>
</organism>
<dbReference type="PANTHER" id="PTHR45947:SF3">
    <property type="entry name" value="SULFOQUINOVOSYL TRANSFERASE SQD2"/>
    <property type="match status" value="1"/>
</dbReference>
<dbReference type="GO" id="GO:0016757">
    <property type="term" value="F:glycosyltransferase activity"/>
    <property type="evidence" value="ECO:0007669"/>
    <property type="project" value="InterPro"/>
</dbReference>
<dbReference type="PATRIC" id="fig|632348.3.peg.48"/>
<proteinExistence type="predicted"/>
<evidence type="ECO:0000259" key="1">
    <source>
        <dbReference type="Pfam" id="PF00534"/>
    </source>
</evidence>
<dbReference type="AlphaFoldDB" id="E4SCA6"/>
<dbReference type="InterPro" id="IPR028098">
    <property type="entry name" value="Glyco_trans_4-like_N"/>
</dbReference>
<dbReference type="EMBL" id="CP002330">
    <property type="protein sequence ID" value="ADQ44961.1"/>
    <property type="molecule type" value="Genomic_DNA"/>
</dbReference>
<gene>
    <name evidence="3" type="ordered locus">Calkro_0044</name>
</gene>
<keyword evidence="3" id="KW-0808">Transferase</keyword>
<evidence type="ECO:0000259" key="2">
    <source>
        <dbReference type="Pfam" id="PF13439"/>
    </source>
</evidence>
<dbReference type="Pfam" id="PF00534">
    <property type="entry name" value="Glycos_transf_1"/>
    <property type="match status" value="1"/>
</dbReference>
<evidence type="ECO:0000313" key="3">
    <source>
        <dbReference type="EMBL" id="ADQ44961.1"/>
    </source>
</evidence>
<accession>E4SCA6</accession>
<reference key="1">
    <citation type="submission" date="2010-11" db="EMBL/GenBank/DDBJ databases">
        <title>Complete sequence of Caldicellulosiruptor kronotskyensis 2002.</title>
        <authorList>
            <consortium name="US DOE Joint Genome Institute"/>
            <person name="Lucas S."/>
            <person name="Copeland A."/>
            <person name="Lapidus A."/>
            <person name="Cheng J.-F."/>
            <person name="Bruce D."/>
            <person name="Goodwin L."/>
            <person name="Pitluck S."/>
            <person name="Davenport K."/>
            <person name="Detter J.C."/>
            <person name="Han C."/>
            <person name="Tapia R."/>
            <person name="Land M."/>
            <person name="Hauser L."/>
            <person name="Jeffries C."/>
            <person name="Kyrpides N."/>
            <person name="Ivanova N."/>
            <person name="Mikhailova N."/>
            <person name="Blumer-Schuette S.E."/>
            <person name="Kelly R.M."/>
            <person name="Woyke T."/>
        </authorList>
    </citation>
    <scope>NUCLEOTIDE SEQUENCE</scope>
    <source>
        <strain>2002</strain>
    </source>
</reference>
<feature type="domain" description="Glycosyl transferase family 1" evidence="1">
    <location>
        <begin position="189"/>
        <end position="341"/>
    </location>
</feature>
<evidence type="ECO:0000313" key="4">
    <source>
        <dbReference type="Proteomes" id="UP000006835"/>
    </source>
</evidence>
<dbReference type="Pfam" id="PF13439">
    <property type="entry name" value="Glyco_transf_4"/>
    <property type="match status" value="1"/>
</dbReference>
<feature type="domain" description="Glycosyltransferase subfamily 4-like N-terminal" evidence="2">
    <location>
        <begin position="17"/>
        <end position="179"/>
    </location>
</feature>
<dbReference type="PANTHER" id="PTHR45947">
    <property type="entry name" value="SULFOQUINOVOSYL TRANSFERASE SQD2"/>
    <property type="match status" value="1"/>
</dbReference>
<dbReference type="CAZy" id="GT4">
    <property type="family name" value="Glycosyltransferase Family 4"/>
</dbReference>
<dbReference type="SUPFAM" id="SSF53756">
    <property type="entry name" value="UDP-Glycosyltransferase/glycogen phosphorylase"/>
    <property type="match status" value="1"/>
</dbReference>
<dbReference type="HOGENOM" id="CLU_009583_0_1_9"/>
<sequence length="369" mass="42363">MNRGKLTILHIVESFSGGVFDFISDIVNELPEYDHVIIHGLREDTPHNYTQLIKASEFIEVKNFQREINLIKDFKALIEVISILRRFKARKIVIHLHSSKAGFIGRIASRFLKLYNKVVYTPHGASFLRKDVSSLKRNIYILCEKIAARCGGFVVACSKSEAEEFKKYKINAFYINNGVKNYSKIFMDETKSFNKEKIIVGNSGRIVEQKNPDLFNSIAKEFIGVKEIEFLWIGDGPLKDRLTSPNIRITGWLSRDKAIEYLANDVDIYLSTSLWEGLSLTILQAMSLKKPLVLYKCVGNIDLVSCDQNGFLFTTKDEAVKALKILINDENMRKRFGENSYSLYINEFNDKKMLSQYKKLYKELGGMTT</sequence>
<name>E4SCA6_CALK2</name>
<reference evidence="3 4" key="2">
    <citation type="journal article" date="2011" name="J. Bacteriol.">
        <title>Complete genome sequences for the anaerobic, extremely thermophilic plant biomass-degrading bacteria Caldicellulosiruptor hydrothermalis, Caldicellulosiruptor kristjanssonii, Caldicellulosiruptor kronotskyensis, Caldicellulosiruptor owensenis, and Caldicellulosiruptor lactoaceticus.</title>
        <authorList>
            <person name="Blumer-Schuette S.E."/>
            <person name="Ozdemir I."/>
            <person name="Mistry D."/>
            <person name="Lucas S."/>
            <person name="Lapidus A."/>
            <person name="Cheng J.F."/>
            <person name="Goodwin L.A."/>
            <person name="Pitluck S."/>
            <person name="Land M.L."/>
            <person name="Hauser L.J."/>
            <person name="Woyke T."/>
            <person name="Mikhailova N."/>
            <person name="Pati A."/>
            <person name="Kyrpides N.C."/>
            <person name="Ivanova N."/>
            <person name="Detter J.C."/>
            <person name="Walston-Davenport K."/>
            <person name="Han S."/>
            <person name="Adams M.W."/>
            <person name="Kelly R.M."/>
        </authorList>
    </citation>
    <scope>NUCLEOTIDE SEQUENCE [LARGE SCALE GENOMIC DNA]</scope>
    <source>
        <strain evidence="4">DSM 18902 / VKM B-2412 / 2002</strain>
    </source>
</reference>
<dbReference type="Proteomes" id="UP000006835">
    <property type="component" value="Chromosome"/>
</dbReference>
<dbReference type="InterPro" id="IPR050194">
    <property type="entry name" value="Glycosyltransferase_grp1"/>
</dbReference>
<dbReference type="OrthoDB" id="9787617at2"/>